<dbReference type="OrthoDB" id="9794455at2"/>
<evidence type="ECO:0000256" key="1">
    <source>
        <dbReference type="ARBA" id="ARBA00022553"/>
    </source>
</evidence>
<dbReference type="RefSeq" id="WP_072284131.1">
    <property type="nucleotide sequence ID" value="NZ_CP015519.1"/>
</dbReference>
<feature type="binding site" evidence="3">
    <location>
        <position position="158"/>
    </location>
    <ligand>
        <name>Mg(2+)</name>
        <dbReference type="ChEBI" id="CHEBI:18420"/>
    </ligand>
</feature>
<dbReference type="InterPro" id="IPR001952">
    <property type="entry name" value="Alkaline_phosphatase"/>
</dbReference>
<keyword evidence="7" id="KW-1185">Reference proteome</keyword>
<dbReference type="PRINTS" id="PR00113">
    <property type="entry name" value="ALKPHPHTASE"/>
</dbReference>
<reference evidence="6 7" key="1">
    <citation type="journal article" date="2017" name="Genome Announc.">
        <title>Complete Genome Sequences of Two Acetylene-Fermenting Pelobacter acetylenicus Strains.</title>
        <authorList>
            <person name="Sutton J.M."/>
            <person name="Baesman S.M."/>
            <person name="Fierst J.L."/>
            <person name="Poret-Peterson A.T."/>
            <person name="Oremland R.S."/>
            <person name="Dunlap D.S."/>
            <person name="Akob D.M."/>
        </authorList>
    </citation>
    <scope>NUCLEOTIDE SEQUENCE [LARGE SCALE GENOMIC DNA]</scope>
    <source>
        <strain evidence="6 7">SFB93</strain>
    </source>
</reference>
<feature type="binding site" evidence="3">
    <location>
        <position position="156"/>
    </location>
    <ligand>
        <name>Mg(2+)</name>
        <dbReference type="ChEBI" id="CHEBI:18420"/>
    </ligand>
</feature>
<dbReference type="EMBL" id="CP015519">
    <property type="protein sequence ID" value="APG28171.1"/>
    <property type="molecule type" value="Genomic_DNA"/>
</dbReference>
<dbReference type="STRING" id="1842532.A7E78_10130"/>
<dbReference type="KEGG" id="pef:A7E78_10130"/>
<proteinExistence type="inferred from homology"/>
<dbReference type="Gene3D" id="3.40.720.10">
    <property type="entry name" value="Alkaline Phosphatase, subunit A"/>
    <property type="match status" value="1"/>
</dbReference>
<feature type="active site" description="Phosphoserine intermediate" evidence="2">
    <location>
        <position position="101"/>
    </location>
</feature>
<feature type="signal peptide" evidence="5">
    <location>
        <begin position="1"/>
        <end position="26"/>
    </location>
</feature>
<dbReference type="PANTHER" id="PTHR11596">
    <property type="entry name" value="ALKALINE PHOSPHATASE"/>
    <property type="match status" value="1"/>
</dbReference>
<feature type="binding site" evidence="3">
    <location>
        <position position="41"/>
    </location>
    <ligand>
        <name>Zn(2+)</name>
        <dbReference type="ChEBI" id="CHEBI:29105"/>
        <label>2</label>
    </ligand>
</feature>
<gene>
    <name evidence="6" type="ORF">A7E78_10130</name>
</gene>
<evidence type="ECO:0000256" key="4">
    <source>
        <dbReference type="RuleBase" id="RU003946"/>
    </source>
</evidence>
<organism evidence="6 7">
    <name type="scientific">Syntrophotalea acetylenivorans</name>
    <dbReference type="NCBI Taxonomy" id="1842532"/>
    <lineage>
        <taxon>Bacteria</taxon>
        <taxon>Pseudomonadati</taxon>
        <taxon>Thermodesulfobacteriota</taxon>
        <taxon>Desulfuromonadia</taxon>
        <taxon>Desulfuromonadales</taxon>
        <taxon>Syntrophotaleaceae</taxon>
        <taxon>Syntrophotalea</taxon>
    </lineage>
</organism>
<keyword evidence="1" id="KW-0597">Phosphoprotein</keyword>
<dbReference type="PANTHER" id="PTHR11596:SF5">
    <property type="entry name" value="ALKALINE PHOSPHATASE"/>
    <property type="match status" value="1"/>
</dbReference>
<feature type="chain" id="PRO_5012927754" description="Alkaline phosphatase" evidence="5">
    <location>
        <begin position="27"/>
        <end position="452"/>
    </location>
</feature>
<dbReference type="SUPFAM" id="SSF53649">
    <property type="entry name" value="Alkaline phosphatase-like"/>
    <property type="match status" value="1"/>
</dbReference>
<dbReference type="GO" id="GO:0046872">
    <property type="term" value="F:metal ion binding"/>
    <property type="evidence" value="ECO:0007669"/>
    <property type="project" value="UniProtKB-KW"/>
</dbReference>
<comment type="cofactor">
    <cofactor evidence="3">
        <name>Mg(2+)</name>
        <dbReference type="ChEBI" id="CHEBI:18420"/>
    </cofactor>
    <text evidence="3">Binds 1 Mg(2+) ion.</text>
</comment>
<feature type="binding site" evidence="3">
    <location>
        <position position="41"/>
    </location>
    <ligand>
        <name>Mg(2+)</name>
        <dbReference type="ChEBI" id="CHEBI:18420"/>
    </ligand>
</feature>
<feature type="binding site" evidence="3">
    <location>
        <position position="322"/>
    </location>
    <ligand>
        <name>Zn(2+)</name>
        <dbReference type="ChEBI" id="CHEBI:29105"/>
        <label>2</label>
    </ligand>
</feature>
<feature type="binding site" evidence="3">
    <location>
        <position position="326"/>
    </location>
    <ligand>
        <name>Zn(2+)</name>
        <dbReference type="ChEBI" id="CHEBI:29105"/>
        <label>2</label>
    </ligand>
</feature>
<evidence type="ECO:0008006" key="8">
    <source>
        <dbReference type="Google" id="ProtNLM"/>
    </source>
</evidence>
<keyword evidence="3" id="KW-0460">Magnesium</keyword>
<dbReference type="CDD" id="cd16012">
    <property type="entry name" value="ALP"/>
    <property type="match status" value="1"/>
</dbReference>
<evidence type="ECO:0000313" key="6">
    <source>
        <dbReference type="EMBL" id="APG28171.1"/>
    </source>
</evidence>
<evidence type="ECO:0000256" key="2">
    <source>
        <dbReference type="PIRSR" id="PIRSR601952-1"/>
    </source>
</evidence>
<dbReference type="InterPro" id="IPR017850">
    <property type="entry name" value="Alkaline_phosphatase_core_sf"/>
</dbReference>
<feature type="binding site" evidence="3">
    <location>
        <position position="368"/>
    </location>
    <ligand>
        <name>Zn(2+)</name>
        <dbReference type="ChEBI" id="CHEBI:29105"/>
        <label>2</label>
    </ligand>
</feature>
<feature type="binding site" evidence="3">
    <location>
        <position position="367"/>
    </location>
    <ligand>
        <name>Zn(2+)</name>
        <dbReference type="ChEBI" id="CHEBI:29105"/>
        <label>2</label>
    </ligand>
</feature>
<keyword evidence="3" id="KW-0479">Metal-binding</keyword>
<dbReference type="AlphaFoldDB" id="A0A1L3GQE3"/>
<dbReference type="Proteomes" id="UP000182517">
    <property type="component" value="Chromosome"/>
</dbReference>
<comment type="cofactor">
    <cofactor evidence="3">
        <name>Zn(2+)</name>
        <dbReference type="ChEBI" id="CHEBI:29105"/>
    </cofactor>
    <text evidence="3">Binds 2 Zn(2+) ions.</text>
</comment>
<evidence type="ECO:0000256" key="3">
    <source>
        <dbReference type="PIRSR" id="PIRSR601952-2"/>
    </source>
</evidence>
<name>A0A1L3GQE3_9BACT</name>
<feature type="binding site" evidence="3">
    <location>
        <position position="317"/>
    </location>
    <ligand>
        <name>Mg(2+)</name>
        <dbReference type="ChEBI" id="CHEBI:18420"/>
    </ligand>
</feature>
<dbReference type="Pfam" id="PF00245">
    <property type="entry name" value="Alk_phosphatase"/>
    <property type="match status" value="1"/>
</dbReference>
<keyword evidence="5" id="KW-0732">Signal</keyword>
<comment type="similarity">
    <text evidence="4">Belongs to the alkaline phosphatase family.</text>
</comment>
<sequence>MFTPRHFFACLFLAVFSGVLPIAAGAAQRSPTKNVIIMISDGMGYNHSEAASIYANGRANCQVYADFPVRLAMSTYALDGSYAGEKAWASFESINQGATDSAAAATAMASGHKTHRGTIGMVPGKDGSLRPVENLVERAEKLGKASGLVTSVPFSHATPAAFAVHDLNRKNGSTIANIMLRDSAVDVIIGCGHPFFDGDGRRLPAARTFKSVGDKDTWAELQAGSLGGDADGDGRADPWTLVEERSAFQQLAMGAAPKRLLGIPQAGKTLQQGRSGELHARPYAVPLLKTVPTLTELSRAALNVLDNDPDGFFLMIEGGAVDWASHDNQSGRMIEEQLDFDRTVAAVVRWVETQSSWEETLLIVTGDHETGCLTGSGSDPDWQPLVNRGRNQLPGMEWHHDYHTNSLIPLFAKGQGAERLLRMVQGHDPVRCAYIDNTAVAKAAFAAFTALE</sequence>
<protein>
    <recommendedName>
        <fullName evidence="8">Alkaline phosphatase</fullName>
    </recommendedName>
</protein>
<dbReference type="SMART" id="SM00098">
    <property type="entry name" value="alkPPc"/>
    <property type="match status" value="1"/>
</dbReference>
<keyword evidence="3" id="KW-0862">Zinc</keyword>
<dbReference type="GO" id="GO:0004035">
    <property type="term" value="F:alkaline phosphatase activity"/>
    <property type="evidence" value="ECO:0007669"/>
    <property type="project" value="TreeGrafter"/>
</dbReference>
<accession>A0A1L3GQE3</accession>
<evidence type="ECO:0000313" key="7">
    <source>
        <dbReference type="Proteomes" id="UP000182517"/>
    </source>
</evidence>
<evidence type="ECO:0000256" key="5">
    <source>
        <dbReference type="SAM" id="SignalP"/>
    </source>
</evidence>